<dbReference type="SUPFAM" id="SSF52540">
    <property type="entry name" value="P-loop containing nucleoside triphosphate hydrolases"/>
    <property type="match status" value="1"/>
</dbReference>
<feature type="repeat" description="ANK" evidence="3">
    <location>
        <begin position="1031"/>
        <end position="1063"/>
    </location>
</feature>
<feature type="repeat" description="ANK" evidence="3">
    <location>
        <begin position="878"/>
        <end position="910"/>
    </location>
</feature>
<dbReference type="InterPro" id="IPR044736">
    <property type="entry name" value="Gid1/RanBPM/SPLA_SPRY"/>
</dbReference>
<evidence type="ECO:0000313" key="5">
    <source>
        <dbReference type="EMBL" id="KID86772.1"/>
    </source>
</evidence>
<dbReference type="InterPro" id="IPR036770">
    <property type="entry name" value="Ankyrin_rpt-contain_sf"/>
</dbReference>
<dbReference type="Pfam" id="PF00023">
    <property type="entry name" value="Ank"/>
    <property type="match status" value="4"/>
</dbReference>
<dbReference type="Proteomes" id="UP000031192">
    <property type="component" value="Unassembled WGS sequence"/>
</dbReference>
<gene>
    <name evidence="5" type="ORF">MGU_06244</name>
</gene>
<dbReference type="Gene3D" id="2.60.120.920">
    <property type="match status" value="1"/>
</dbReference>
<dbReference type="SMART" id="SM00449">
    <property type="entry name" value="SPRY"/>
    <property type="match status" value="1"/>
</dbReference>
<feature type="repeat" description="ANK" evidence="3">
    <location>
        <begin position="1526"/>
        <end position="1558"/>
    </location>
</feature>
<dbReference type="SMART" id="SM00248">
    <property type="entry name" value="ANK"/>
    <property type="match status" value="30"/>
</dbReference>
<feature type="domain" description="SPRY" evidence="4">
    <location>
        <begin position="2003"/>
        <end position="2109"/>
    </location>
</feature>
<evidence type="ECO:0000256" key="2">
    <source>
        <dbReference type="ARBA" id="ARBA00023043"/>
    </source>
</evidence>
<dbReference type="InterPro" id="IPR056884">
    <property type="entry name" value="NPHP3-like_N"/>
</dbReference>
<dbReference type="PANTHER" id="PTHR24198:SF165">
    <property type="entry name" value="ANKYRIN REPEAT-CONTAINING PROTEIN-RELATED"/>
    <property type="match status" value="1"/>
</dbReference>
<dbReference type="SUPFAM" id="SSF48403">
    <property type="entry name" value="Ankyrin repeat"/>
    <property type="match status" value="4"/>
</dbReference>
<reference evidence="5 6" key="1">
    <citation type="journal article" date="2014" name="Proc. Natl. Acad. Sci. U.S.A.">
        <title>Trajectory and genomic determinants of fungal-pathogen speciation and host adaptation.</title>
        <authorList>
            <person name="Hu X."/>
            <person name="Xiao G."/>
            <person name="Zheng P."/>
            <person name="Shang Y."/>
            <person name="Su Y."/>
            <person name="Zhang X."/>
            <person name="Liu X."/>
            <person name="Zhan S."/>
            <person name="St Leger R.J."/>
            <person name="Wang C."/>
        </authorList>
    </citation>
    <scope>NUCLEOTIDE SEQUENCE [LARGE SCALE GENOMIC DNA]</scope>
    <source>
        <strain evidence="5 6">ARSEF 977</strain>
    </source>
</reference>
<evidence type="ECO:0000256" key="1">
    <source>
        <dbReference type="ARBA" id="ARBA00022737"/>
    </source>
</evidence>
<evidence type="ECO:0000259" key="4">
    <source>
        <dbReference type="SMART" id="SM00449"/>
    </source>
</evidence>
<evidence type="ECO:0000256" key="3">
    <source>
        <dbReference type="PROSITE-ProRule" id="PRU00023"/>
    </source>
</evidence>
<feature type="repeat" description="ANK" evidence="3">
    <location>
        <begin position="1625"/>
        <end position="1657"/>
    </location>
</feature>
<dbReference type="Pfam" id="PF12796">
    <property type="entry name" value="Ank_2"/>
    <property type="match status" value="6"/>
</dbReference>
<dbReference type="PRINTS" id="PR01415">
    <property type="entry name" value="ANKYRIN"/>
</dbReference>
<dbReference type="InterPro" id="IPR013320">
    <property type="entry name" value="ConA-like_dom_sf"/>
</dbReference>
<dbReference type="Gene3D" id="3.40.50.300">
    <property type="entry name" value="P-loop containing nucleotide triphosphate hydrolases"/>
    <property type="match status" value="1"/>
</dbReference>
<name>A0A0B4H406_METGA</name>
<dbReference type="InterPro" id="IPR002110">
    <property type="entry name" value="Ankyrin_rpt"/>
</dbReference>
<feature type="repeat" description="ANK" evidence="3">
    <location>
        <begin position="1460"/>
        <end position="1492"/>
    </location>
</feature>
<dbReference type="InterPro" id="IPR043136">
    <property type="entry name" value="B30.2/SPRY_sf"/>
</dbReference>
<feature type="repeat" description="ANK" evidence="3">
    <location>
        <begin position="1817"/>
        <end position="1849"/>
    </location>
</feature>
<feature type="repeat" description="ANK" evidence="3">
    <location>
        <begin position="845"/>
        <end position="877"/>
    </location>
</feature>
<protein>
    <submittedName>
        <fullName evidence="5">Ankyrin repeat-containing domain protein</fullName>
    </submittedName>
</protein>
<dbReference type="InterPro" id="IPR027417">
    <property type="entry name" value="P-loop_NTPase"/>
</dbReference>
<dbReference type="OrthoDB" id="4937852at2759"/>
<feature type="repeat" description="ANK" evidence="3">
    <location>
        <begin position="1162"/>
        <end position="1194"/>
    </location>
</feature>
<dbReference type="HOGENOM" id="CLU_001662_0_0_1"/>
<feature type="repeat" description="ANK" evidence="3">
    <location>
        <begin position="1129"/>
        <end position="1161"/>
    </location>
</feature>
<feature type="repeat" description="ANK" evidence="3">
    <location>
        <begin position="1592"/>
        <end position="1624"/>
    </location>
</feature>
<proteinExistence type="predicted"/>
<dbReference type="PROSITE" id="PS50088">
    <property type="entry name" value="ANK_REPEAT"/>
    <property type="match status" value="15"/>
</dbReference>
<dbReference type="GO" id="GO:0005737">
    <property type="term" value="C:cytoplasm"/>
    <property type="evidence" value="ECO:0007669"/>
    <property type="project" value="TreeGrafter"/>
</dbReference>
<feature type="repeat" description="ANK" evidence="3">
    <location>
        <begin position="1095"/>
        <end position="1115"/>
    </location>
</feature>
<evidence type="ECO:0000313" key="6">
    <source>
        <dbReference type="Proteomes" id="UP000031192"/>
    </source>
</evidence>
<dbReference type="PANTHER" id="PTHR24198">
    <property type="entry name" value="ANKYRIN REPEAT AND PROTEIN KINASE DOMAIN-CONTAINING PROTEIN"/>
    <property type="match status" value="1"/>
</dbReference>
<accession>A0A0B4H406</accession>
<feature type="repeat" description="ANK" evidence="3">
    <location>
        <begin position="944"/>
        <end position="970"/>
    </location>
</feature>
<dbReference type="EMBL" id="AZNH01000020">
    <property type="protein sequence ID" value="KID86772.1"/>
    <property type="molecule type" value="Genomic_DNA"/>
</dbReference>
<keyword evidence="2 3" id="KW-0040">ANK repeat</keyword>
<sequence>MRIQFRLILIHGVATPRIEESTPSRGYSFLQARFPDAILHEYQFPYWSHEQDYGPSDFGQQARRILDEVAGTRNKEDEYKQGLPLFFMGYDLGGSLVKEIVRLATGEPKYHPIMMDIRTIMFFGTPHKALDVFPWEQHIIRLLSVTDALSESAVQLLQQLPQALEDISTDFSTLSHYFRIVNFLQRNGIGSTRPTIAEACARLDVAKENNLELDCDHIQFWDFEDRDSTTELICAHLVDVTSMGFDPVRLQIDHFISALASIDPNTHRLRPIKALPNSLDWVVKHKSYIDWVEEPRASILHITGSSGSGTTVIASHILQMLLQKPDSERAVVLSFSFNKQDIRARTLDSLLLSLCRQLLLACPSLFHHVMWTCSFLILGGLITTETLWSVLRSLAMHFSLYMVGIPLVCVIDSLHECHVSLNSTLKQLSEFMSFSQGPVKIILTSDVSFTLKSPPKCSYRINLNNQRDNKSAVENFVRASLSQLARENRLWREKNLQDKVIKKLCGRKPNYLLAVRSMDLLRTAATQSTLSSVQAEIDRVPRTLNESYDRSIATASMDDWVGCALRWIVHAVRPLSERELAVAVALDKSKDQPFELLKNHIPISITADLFHIIGPLIRVIDGQVLPFHRSLRDYLSEFDTPVEQASRIQDHDNTAKDPHLEILTRCLDYIERLIPHSSILLADNQPPLEFSDAKLALIDYACLYWPEHYKLVQPKSKIQATLKVSQFLIETRHVSFWGREYQQRAGTLTAKGHTLDTRLKVVCYFGLDDLLCDSLVHAKSTAGSSRELQDALNLAASQSRSTIVDILVREGITSIDALGLASASGFDNVMGLLSTRISIDQIDSTGYTPLHQAACRGHRKSVQFLIRKGADLEKPTRQGSTALHLACRTGQISIVRMLIKQRVNLAAEDSDGYDGLKLAAQAGYSEIVRELLDKTVDPLKPLRNGDTAIHLAAEFGHPLTVGILLKKSPNGVDYMNNRKYCPLHLAAARGYVNIIQQLLRVKEPHDIPERSHVTNDENDTTEGSFVITAHHNRTPLQLAAENGHLAAVQELLEPKIDVSVRNCSIAFFLAAANGHASIVERLLKHGIRNTVVDEEGNTPLHVAAREGHVGAILMLPDTPQFAVNPKNAKGWTPLHMAANFGNLRTVKELLKLGAGIKLVTDNNDTPLLLAAAGGHRLTARELIEKAPDAKYRNREGREAINVAAKRGHVATVQELLLAGVRLQSPFHDETLVADAEILQLLLDRNQWTCTEPDNRGSMYTPLHVAVLGNSLASVKILLGASVDVNAKDSLKRTPLHLAAENGYGDIAEALIFAGTDLDAEDQEGCTALYTACYFGKLDVVQALLKSEDAKYRADVRKRAALRGWAPLHAAHDNADITKLLLEANAEVDCQARNDGLTALAMAVFEDYDVAKLLLQHKANPNVADVDGETSVHCAANGYGGPEMLELLATYEADLDAQSLDKTTPLHLAAKEQEEGVVRFLLEKGAKVDNVSDRYGTALIAAAEGGDVSIAKLILAKCADVNATGGRFHTALQAAVSKGNSEMVDLLVKEGAAVNMRHESIGTALEGAIKQGHVSIAFRLLDANAEVNAADKKKESPLQMAVRRSLGSLVQRLIQEGADLNCQESEVDSPLCLAVMKGDGDILETMLKAGANIPTRFKNGHSLLSYAIWYKLHSRFPVLLDAGARDELALEDAVRASDATMVDALLGLLEGPVADVSGRESLVHLAIERAHVDILRALDKRGADFHVNDRYGRGVLSYAIDLHRNSIVDYLIQRRDSYYFEQADHHGRTPLTWAVIRHSDCLQDLIRMTSNLDVTDNEGKTPLIYACMNDYGEAVRILLERGADPSIVDCRGRGALYWAARQARLGLFETICDSLIPEQCYSSHFAGALSAAVASRRSNFIDRLPYKYPGIWDLPDAEGWSPRYTAKQYGTDIAHLHTNVEFEEKGFSYLPKRPTRWSDTDRSPNLSVSSDGKVITVSGQPGGVGAAYAAIRADFPMVPIPELNNVYYFEVKIEKSQDPRSWGIGFCEEHFELDAMGRSKGSNSNYDAKYDQDAVIECGINFDQHVAFYTKDGVVLGKAFTDIKGKLYPAVSVDECMVGSQVSTKFWDGETTNFMYKGSLTAPETLAWPEAALDPMADGLELEKEVAEAPDGGVVM</sequence>
<dbReference type="Pfam" id="PF24883">
    <property type="entry name" value="NPHP3_N"/>
    <property type="match status" value="1"/>
</dbReference>
<keyword evidence="1" id="KW-0677">Repeat</keyword>
<dbReference type="Gene3D" id="1.25.40.20">
    <property type="entry name" value="Ankyrin repeat-containing domain"/>
    <property type="match status" value="5"/>
</dbReference>
<dbReference type="CDD" id="cd12885">
    <property type="entry name" value="SPRY_RanBP_like"/>
    <property type="match status" value="1"/>
</dbReference>
<dbReference type="PROSITE" id="PS50297">
    <property type="entry name" value="ANK_REP_REGION"/>
    <property type="match status" value="13"/>
</dbReference>
<dbReference type="InterPro" id="IPR003877">
    <property type="entry name" value="SPRY_dom"/>
</dbReference>
<dbReference type="SUPFAM" id="SSF49899">
    <property type="entry name" value="Concanavalin A-like lectins/glucanases"/>
    <property type="match status" value="1"/>
</dbReference>
<feature type="repeat" description="ANK" evidence="3">
    <location>
        <begin position="1290"/>
        <end position="1322"/>
    </location>
</feature>
<feature type="repeat" description="ANK" evidence="3">
    <location>
        <begin position="1717"/>
        <end position="1749"/>
    </location>
</feature>
<feature type="repeat" description="ANK" evidence="3">
    <location>
        <begin position="1257"/>
        <end position="1289"/>
    </location>
</feature>
<keyword evidence="6" id="KW-1185">Reference proteome</keyword>
<comment type="caution">
    <text evidence="5">The sequence shown here is derived from an EMBL/GenBank/DDBJ whole genome shotgun (WGS) entry which is preliminary data.</text>
</comment>
<dbReference type="Pfam" id="PF00622">
    <property type="entry name" value="SPRY"/>
    <property type="match status" value="1"/>
</dbReference>
<organism evidence="5 6">
    <name type="scientific">Metarhizium guizhouense (strain ARSEF 977)</name>
    <dbReference type="NCBI Taxonomy" id="1276136"/>
    <lineage>
        <taxon>Eukaryota</taxon>
        <taxon>Fungi</taxon>
        <taxon>Dikarya</taxon>
        <taxon>Ascomycota</taxon>
        <taxon>Pezizomycotina</taxon>
        <taxon>Sordariomycetes</taxon>
        <taxon>Hypocreomycetidae</taxon>
        <taxon>Hypocreales</taxon>
        <taxon>Clavicipitaceae</taxon>
        <taxon>Metarhizium</taxon>
    </lineage>
</organism>